<feature type="compositionally biased region" description="Basic and acidic residues" evidence="1">
    <location>
        <begin position="1"/>
        <end position="16"/>
    </location>
</feature>
<reference evidence="3 4" key="1">
    <citation type="journal article" date="2021" name="Elife">
        <title>Chloroplast acquisition without the gene transfer in kleptoplastic sea slugs, Plakobranchus ocellatus.</title>
        <authorList>
            <person name="Maeda T."/>
            <person name="Takahashi S."/>
            <person name="Yoshida T."/>
            <person name="Shimamura S."/>
            <person name="Takaki Y."/>
            <person name="Nagai Y."/>
            <person name="Toyoda A."/>
            <person name="Suzuki Y."/>
            <person name="Arimoto A."/>
            <person name="Ishii H."/>
            <person name="Satoh N."/>
            <person name="Nishiyama T."/>
            <person name="Hasebe M."/>
            <person name="Maruyama T."/>
            <person name="Minagawa J."/>
            <person name="Obokata J."/>
            <person name="Shigenobu S."/>
        </authorList>
    </citation>
    <scope>NUCLEOTIDE SEQUENCE [LARGE SCALE GENOMIC DNA]</scope>
</reference>
<proteinExistence type="predicted"/>
<evidence type="ECO:0000256" key="1">
    <source>
        <dbReference type="SAM" id="MobiDB-lite"/>
    </source>
</evidence>
<name>A0AAV4D456_9GAST</name>
<accession>A0AAV4D456</accession>
<comment type="caution">
    <text evidence="3">The sequence shown here is derived from an EMBL/GenBank/DDBJ whole genome shotgun (WGS) entry which is preliminary data.</text>
</comment>
<feature type="region of interest" description="Disordered" evidence="1">
    <location>
        <begin position="1"/>
        <end position="60"/>
    </location>
</feature>
<keyword evidence="2" id="KW-1133">Transmembrane helix</keyword>
<feature type="compositionally biased region" description="Basic and acidic residues" evidence="1">
    <location>
        <begin position="39"/>
        <end position="51"/>
    </location>
</feature>
<feature type="transmembrane region" description="Helical" evidence="2">
    <location>
        <begin position="65"/>
        <end position="90"/>
    </location>
</feature>
<evidence type="ECO:0000256" key="2">
    <source>
        <dbReference type="SAM" id="Phobius"/>
    </source>
</evidence>
<sequence>MQERQGIKKEDSERQGEAGQQERVQLEAGETGQRQAGETGHRETGETDHKNRTQKRGLNQQEREVYPVFSLLFSLATLLLLLPLHISLLLCYSSTLPCSPAPHLPSDPQSFPTLMFPMPLLLTSNQPSIPFIKPLFPV</sequence>
<dbReference type="EMBL" id="BLXT01007347">
    <property type="protein sequence ID" value="GFO38760.1"/>
    <property type="molecule type" value="Genomic_DNA"/>
</dbReference>
<dbReference type="AlphaFoldDB" id="A0AAV4D456"/>
<organism evidence="3 4">
    <name type="scientific">Plakobranchus ocellatus</name>
    <dbReference type="NCBI Taxonomy" id="259542"/>
    <lineage>
        <taxon>Eukaryota</taxon>
        <taxon>Metazoa</taxon>
        <taxon>Spiralia</taxon>
        <taxon>Lophotrochozoa</taxon>
        <taxon>Mollusca</taxon>
        <taxon>Gastropoda</taxon>
        <taxon>Heterobranchia</taxon>
        <taxon>Euthyneura</taxon>
        <taxon>Panpulmonata</taxon>
        <taxon>Sacoglossa</taxon>
        <taxon>Placobranchoidea</taxon>
        <taxon>Plakobranchidae</taxon>
        <taxon>Plakobranchus</taxon>
    </lineage>
</organism>
<keyword evidence="2" id="KW-0812">Transmembrane</keyword>
<dbReference type="Proteomes" id="UP000735302">
    <property type="component" value="Unassembled WGS sequence"/>
</dbReference>
<evidence type="ECO:0000313" key="3">
    <source>
        <dbReference type="EMBL" id="GFO38760.1"/>
    </source>
</evidence>
<gene>
    <name evidence="3" type="ORF">PoB_006526500</name>
</gene>
<protein>
    <submittedName>
        <fullName evidence="3">Uncharacterized protein</fullName>
    </submittedName>
</protein>
<keyword evidence="2" id="KW-0472">Membrane</keyword>
<keyword evidence="4" id="KW-1185">Reference proteome</keyword>
<evidence type="ECO:0000313" key="4">
    <source>
        <dbReference type="Proteomes" id="UP000735302"/>
    </source>
</evidence>